<reference evidence="3" key="1">
    <citation type="submission" date="2015-09" db="EMBL/GenBank/DDBJ databases">
        <authorList>
            <consortium name="Pathogen Informatics"/>
        </authorList>
    </citation>
    <scope>NUCLEOTIDE SEQUENCE [LARGE SCALE GENOMIC DNA]</scope>
    <source>
        <strain evidence="3">Lake Konstanz</strain>
    </source>
</reference>
<dbReference type="Proteomes" id="UP000051952">
    <property type="component" value="Unassembled WGS sequence"/>
</dbReference>
<gene>
    <name evidence="2" type="ORF">BSAL_07335</name>
</gene>
<evidence type="ECO:0000313" key="3">
    <source>
        <dbReference type="Proteomes" id="UP000051952"/>
    </source>
</evidence>
<dbReference type="PROSITE" id="PS51257">
    <property type="entry name" value="PROKAR_LIPOPROTEIN"/>
    <property type="match status" value="1"/>
</dbReference>
<accession>A0A0S4KM11</accession>
<evidence type="ECO:0000256" key="1">
    <source>
        <dbReference type="SAM" id="Phobius"/>
    </source>
</evidence>
<feature type="transmembrane region" description="Helical" evidence="1">
    <location>
        <begin position="16"/>
        <end position="36"/>
    </location>
</feature>
<dbReference type="VEuPathDB" id="TriTrypDB:BSAL_07335"/>
<proteinExistence type="predicted"/>
<keyword evidence="1" id="KW-1133">Transmembrane helix</keyword>
<keyword evidence="1" id="KW-0812">Transmembrane</keyword>
<dbReference type="CDD" id="cd10527">
    <property type="entry name" value="SET_LSMT"/>
    <property type="match status" value="1"/>
</dbReference>
<dbReference type="AlphaFoldDB" id="A0A0S4KM11"/>
<dbReference type="SUPFAM" id="SSF82199">
    <property type="entry name" value="SET domain"/>
    <property type="match status" value="1"/>
</dbReference>
<protein>
    <submittedName>
        <fullName evidence="2">Membrane-associated protein, putative</fullName>
    </submittedName>
</protein>
<dbReference type="Gene3D" id="3.90.1410.10">
    <property type="entry name" value="set domain protein methyltransferase, domain 1"/>
    <property type="match status" value="1"/>
</dbReference>
<organism evidence="2 3">
    <name type="scientific">Bodo saltans</name>
    <name type="common">Flagellated protozoan</name>
    <dbReference type="NCBI Taxonomy" id="75058"/>
    <lineage>
        <taxon>Eukaryota</taxon>
        <taxon>Discoba</taxon>
        <taxon>Euglenozoa</taxon>
        <taxon>Kinetoplastea</taxon>
        <taxon>Metakinetoplastina</taxon>
        <taxon>Eubodonida</taxon>
        <taxon>Bodonidae</taxon>
        <taxon>Bodo</taxon>
    </lineage>
</organism>
<dbReference type="InterPro" id="IPR046341">
    <property type="entry name" value="SET_dom_sf"/>
</dbReference>
<keyword evidence="1" id="KW-0472">Membrane</keyword>
<keyword evidence="3" id="KW-1185">Reference proteome</keyword>
<evidence type="ECO:0000313" key="2">
    <source>
        <dbReference type="EMBL" id="CUI14518.1"/>
    </source>
</evidence>
<sequence>MPPKRTSKKHSKCSTPLVAAITGVIVFGCVMAGLWFRSNEKDALVDELEFYHVKMEKTIFKQTQEREYVLRATKGIRKGETIFQIPRFLCVSEEDVAQSAIGIDLTRRAADVDRALESSGSSPSFKQILRFAFYIATEKRNPLSPLQRWFNSIPLFDRSTGGALFWDDEDLKCLDSATLWEAQTLRTGLLSSHAVSNIICDEDEGCSGGPLSLEELRWALAVYFHYNLRDQAIVPFLTFARFTAVNFGVDVRVNRNSGGLDVVANDIFAENAEIGVYYPRGPGGQFVARGVVDMSALGVDARIDLREALTSQSGRSVCVDHSHEMMFGSNGRPREALIKCYAWLASDEHERRRIDSYATNVDLMDRVRKDLHHVVSQALLQIPRSCASSHAISRKIEELNNFTRIVLQRNLDFLE</sequence>
<dbReference type="EMBL" id="CYKH01001404">
    <property type="protein sequence ID" value="CUI14518.1"/>
    <property type="molecule type" value="Genomic_DNA"/>
</dbReference>
<name>A0A0S4KM11_BODSA</name>